<organism evidence="1 2">
    <name type="scientific">Gallintestinimicrobium propionicum</name>
    <dbReference type="NCBI Taxonomy" id="2981770"/>
    <lineage>
        <taxon>Bacteria</taxon>
        <taxon>Bacillati</taxon>
        <taxon>Bacillota</taxon>
        <taxon>Clostridia</taxon>
        <taxon>Lachnospirales</taxon>
        <taxon>Lachnospiraceae</taxon>
        <taxon>Gallintestinimicrobium</taxon>
    </lineage>
</organism>
<dbReference type="Proteomes" id="UP001199355">
    <property type="component" value="Unassembled WGS sequence"/>
</dbReference>
<gene>
    <name evidence="1" type="ORF">LKD45_09950</name>
</gene>
<dbReference type="RefSeq" id="WP_308728440.1">
    <property type="nucleotide sequence ID" value="NZ_JAJEQF010000025.1"/>
</dbReference>
<proteinExistence type="predicted"/>
<keyword evidence="2" id="KW-1185">Reference proteome</keyword>
<sequence>MEIKLDMKRRQIQTTLSDRTRFKVEQYEDNSFSFYSYVKKKYVGIKGTSLVWKDNVDDTCRFELELTEENNPFPEADVNIDFYDEDGNPITISNVMARPSSGENIIGTADTHAPLCHNEGSGEVVFNGDAFSPLGIADALNDCTDLHGVNGAYDIWGKAVDGATTHNTSGYVTNALPPYKNGVTK</sequence>
<evidence type="ECO:0000313" key="2">
    <source>
        <dbReference type="Proteomes" id="UP001199355"/>
    </source>
</evidence>
<reference evidence="1 2" key="1">
    <citation type="submission" date="2021-10" db="EMBL/GenBank/DDBJ databases">
        <title>Anaerobic single-cell dispensing facilitates the cultivation of human gut bacteria.</title>
        <authorList>
            <person name="Afrizal A."/>
        </authorList>
    </citation>
    <scope>NUCLEOTIDE SEQUENCE [LARGE SCALE GENOMIC DNA]</scope>
    <source>
        <strain evidence="1 2">CLA-AA-H244</strain>
    </source>
</reference>
<dbReference type="EMBL" id="JAJEQF010000025">
    <property type="protein sequence ID" value="MCC2168012.1"/>
    <property type="molecule type" value="Genomic_DNA"/>
</dbReference>
<accession>A0AAE3AYS6</accession>
<protein>
    <submittedName>
        <fullName evidence="1">Uncharacterized protein</fullName>
    </submittedName>
</protein>
<name>A0AAE3AYS6_9FIRM</name>
<dbReference type="AlphaFoldDB" id="A0AAE3AYS6"/>
<comment type="caution">
    <text evidence="1">The sequence shown here is derived from an EMBL/GenBank/DDBJ whole genome shotgun (WGS) entry which is preliminary data.</text>
</comment>
<evidence type="ECO:0000313" key="1">
    <source>
        <dbReference type="EMBL" id="MCC2168012.1"/>
    </source>
</evidence>